<accession>A0ABT2RTJ6</accession>
<sequence length="262" mass="28970">MIRAAVFDIDETLYDGQNKRFIPSAIEALKKLQAKGVRVVLATGRPPLTAVVILREGVIPDAIVCANGHLVIDGEGKIVKEYTFDTELVSEVYDYCKGHDIGLLWKYPDKVYEYIYKPVFENFYHKTKSSRSMIVKGVTDIHKTRCPDGGNLGCGDEALAAFNAHFRGRCVGVRIDGESSDLMLSSVNKMRTTAEVLTEWGIRDSECIAFGDNQNDREMLVYAGIGVCMGNGCKELKAFADYVTDDLRNDGIAKALAHFGIL</sequence>
<keyword evidence="1" id="KW-0378">Hydrolase</keyword>
<name>A0ABT2RTJ6_9FIRM</name>
<dbReference type="EMBL" id="JAOQKC010000001">
    <property type="protein sequence ID" value="MCU6695487.1"/>
    <property type="molecule type" value="Genomic_DNA"/>
</dbReference>
<dbReference type="NCBIfam" id="TIGR01484">
    <property type="entry name" value="HAD-SF-IIB"/>
    <property type="match status" value="1"/>
</dbReference>
<dbReference type="Gene3D" id="3.30.1240.10">
    <property type="match status" value="1"/>
</dbReference>
<dbReference type="InterPro" id="IPR023214">
    <property type="entry name" value="HAD_sf"/>
</dbReference>
<evidence type="ECO:0000313" key="1">
    <source>
        <dbReference type="EMBL" id="MCU6695487.1"/>
    </source>
</evidence>
<dbReference type="Gene3D" id="3.40.50.1000">
    <property type="entry name" value="HAD superfamily/HAD-like"/>
    <property type="match status" value="1"/>
</dbReference>
<dbReference type="SFLD" id="SFLDS00003">
    <property type="entry name" value="Haloacid_Dehalogenase"/>
    <property type="match status" value="1"/>
</dbReference>
<dbReference type="InterPro" id="IPR000150">
    <property type="entry name" value="Cof"/>
</dbReference>
<dbReference type="NCBIfam" id="TIGR00099">
    <property type="entry name" value="Cof-subfamily"/>
    <property type="match status" value="1"/>
</dbReference>
<dbReference type="PANTHER" id="PTHR10000:SF8">
    <property type="entry name" value="HAD SUPERFAMILY HYDROLASE-LIKE, TYPE 3"/>
    <property type="match status" value="1"/>
</dbReference>
<dbReference type="InterPro" id="IPR006379">
    <property type="entry name" value="HAD-SF_hydro_IIB"/>
</dbReference>
<gene>
    <name evidence="1" type="ORF">OCV63_01040</name>
</gene>
<organism evidence="1 2">
    <name type="scientific">Laedolimicola ammoniilytica</name>
    <dbReference type="NCBI Taxonomy" id="2981771"/>
    <lineage>
        <taxon>Bacteria</taxon>
        <taxon>Bacillati</taxon>
        <taxon>Bacillota</taxon>
        <taxon>Clostridia</taxon>
        <taxon>Lachnospirales</taxon>
        <taxon>Lachnospiraceae</taxon>
        <taxon>Laedolimicola</taxon>
    </lineage>
</organism>
<dbReference type="RefSeq" id="WP_262670573.1">
    <property type="nucleotide sequence ID" value="NZ_JAOQKC010000001.1"/>
</dbReference>
<reference evidence="1 2" key="1">
    <citation type="journal article" date="2021" name="ISME Commun">
        <title>Automated analysis of genomic sequences facilitates high-throughput and comprehensive description of bacteria.</title>
        <authorList>
            <person name="Hitch T.C.A."/>
        </authorList>
    </citation>
    <scope>NUCLEOTIDE SEQUENCE [LARGE SCALE GENOMIC DNA]</scope>
    <source>
        <strain evidence="1 2">Sanger_04</strain>
    </source>
</reference>
<keyword evidence="2" id="KW-1185">Reference proteome</keyword>
<dbReference type="SUPFAM" id="SSF56784">
    <property type="entry name" value="HAD-like"/>
    <property type="match status" value="1"/>
</dbReference>
<dbReference type="PROSITE" id="PS01229">
    <property type="entry name" value="COF_2"/>
    <property type="match status" value="1"/>
</dbReference>
<dbReference type="GO" id="GO:0016787">
    <property type="term" value="F:hydrolase activity"/>
    <property type="evidence" value="ECO:0007669"/>
    <property type="project" value="UniProtKB-KW"/>
</dbReference>
<protein>
    <submittedName>
        <fullName evidence="1">HAD family hydrolase</fullName>
    </submittedName>
</protein>
<dbReference type="Proteomes" id="UP001652461">
    <property type="component" value="Unassembled WGS sequence"/>
</dbReference>
<dbReference type="InterPro" id="IPR036412">
    <property type="entry name" value="HAD-like_sf"/>
</dbReference>
<dbReference type="PANTHER" id="PTHR10000">
    <property type="entry name" value="PHOSPHOSERINE PHOSPHATASE"/>
    <property type="match status" value="1"/>
</dbReference>
<proteinExistence type="predicted"/>
<comment type="caution">
    <text evidence="1">The sequence shown here is derived from an EMBL/GenBank/DDBJ whole genome shotgun (WGS) entry which is preliminary data.</text>
</comment>
<evidence type="ECO:0000313" key="2">
    <source>
        <dbReference type="Proteomes" id="UP001652461"/>
    </source>
</evidence>
<dbReference type="SFLD" id="SFLDG01140">
    <property type="entry name" value="C2.B:_Phosphomannomutase_and_P"/>
    <property type="match status" value="1"/>
</dbReference>
<dbReference type="Pfam" id="PF08282">
    <property type="entry name" value="Hydrolase_3"/>
    <property type="match status" value="1"/>
</dbReference>